<proteinExistence type="predicted"/>
<feature type="non-terminal residue" evidence="6">
    <location>
        <position position="66"/>
    </location>
</feature>
<evidence type="ECO:0000313" key="6">
    <source>
        <dbReference type="EMBL" id="GAH98788.1"/>
    </source>
</evidence>
<comment type="caution">
    <text evidence="6">The sequence shown here is derived from an EMBL/GenBank/DDBJ whole genome shotgun (WGS) entry which is preliminary data.</text>
</comment>
<evidence type="ECO:0000256" key="3">
    <source>
        <dbReference type="ARBA" id="ARBA00023136"/>
    </source>
</evidence>
<name>X1LXB6_9ZZZZ</name>
<accession>X1LXB6</accession>
<dbReference type="GO" id="GO:0005524">
    <property type="term" value="F:ATP binding"/>
    <property type="evidence" value="ECO:0007669"/>
    <property type="project" value="InterPro"/>
</dbReference>
<evidence type="ECO:0000256" key="4">
    <source>
        <dbReference type="SAM" id="Phobius"/>
    </source>
</evidence>
<organism evidence="6">
    <name type="scientific">marine sediment metagenome</name>
    <dbReference type="NCBI Taxonomy" id="412755"/>
    <lineage>
        <taxon>unclassified sequences</taxon>
        <taxon>metagenomes</taxon>
        <taxon>ecological metagenomes</taxon>
    </lineage>
</organism>
<dbReference type="InterPro" id="IPR011527">
    <property type="entry name" value="ABC1_TM_dom"/>
</dbReference>
<dbReference type="SUPFAM" id="SSF90123">
    <property type="entry name" value="ABC transporter transmembrane region"/>
    <property type="match status" value="1"/>
</dbReference>
<sequence>LDLVSQGITPGEIGYPVYILAAGVAILYAINWLGQYRAMYLLATLGGNLLRDVRKDCYEKLLIQDM</sequence>
<evidence type="ECO:0000259" key="5">
    <source>
        <dbReference type="PROSITE" id="PS50929"/>
    </source>
</evidence>
<dbReference type="Gene3D" id="1.20.1560.10">
    <property type="entry name" value="ABC transporter type 1, transmembrane domain"/>
    <property type="match status" value="1"/>
</dbReference>
<gene>
    <name evidence="6" type="ORF">S03H2_72246</name>
</gene>
<keyword evidence="3 4" id="KW-0472">Membrane</keyword>
<evidence type="ECO:0000256" key="1">
    <source>
        <dbReference type="ARBA" id="ARBA00022692"/>
    </source>
</evidence>
<keyword evidence="2 4" id="KW-1133">Transmembrane helix</keyword>
<dbReference type="AlphaFoldDB" id="X1LXB6"/>
<dbReference type="PROSITE" id="PS50929">
    <property type="entry name" value="ABC_TM1F"/>
    <property type="match status" value="1"/>
</dbReference>
<dbReference type="InterPro" id="IPR036640">
    <property type="entry name" value="ABC1_TM_sf"/>
</dbReference>
<keyword evidence="1 4" id="KW-0812">Transmembrane</keyword>
<dbReference type="GO" id="GO:0016020">
    <property type="term" value="C:membrane"/>
    <property type="evidence" value="ECO:0007669"/>
    <property type="project" value="InterPro"/>
</dbReference>
<feature type="non-terminal residue" evidence="6">
    <location>
        <position position="1"/>
    </location>
</feature>
<dbReference type="EMBL" id="BARU01048737">
    <property type="protein sequence ID" value="GAH98788.1"/>
    <property type="molecule type" value="Genomic_DNA"/>
</dbReference>
<protein>
    <recommendedName>
        <fullName evidence="5">ABC transmembrane type-1 domain-containing protein</fullName>
    </recommendedName>
</protein>
<feature type="transmembrane region" description="Helical" evidence="4">
    <location>
        <begin position="13"/>
        <end position="33"/>
    </location>
</feature>
<reference evidence="6" key="1">
    <citation type="journal article" date="2014" name="Front. Microbiol.">
        <title>High frequency of phylogenetically diverse reductive dehalogenase-homologous genes in deep subseafloor sedimentary metagenomes.</title>
        <authorList>
            <person name="Kawai M."/>
            <person name="Futagami T."/>
            <person name="Toyoda A."/>
            <person name="Takaki Y."/>
            <person name="Nishi S."/>
            <person name="Hori S."/>
            <person name="Arai W."/>
            <person name="Tsubouchi T."/>
            <person name="Morono Y."/>
            <person name="Uchiyama I."/>
            <person name="Ito T."/>
            <person name="Fujiyama A."/>
            <person name="Inagaki F."/>
            <person name="Takami H."/>
        </authorList>
    </citation>
    <scope>NUCLEOTIDE SEQUENCE</scope>
    <source>
        <strain evidence="6">Expedition CK06-06</strain>
    </source>
</reference>
<dbReference type="GO" id="GO:0140359">
    <property type="term" value="F:ABC-type transporter activity"/>
    <property type="evidence" value="ECO:0007669"/>
    <property type="project" value="InterPro"/>
</dbReference>
<feature type="domain" description="ABC transmembrane type-1" evidence="5">
    <location>
        <begin position="1"/>
        <end position="66"/>
    </location>
</feature>
<evidence type="ECO:0000256" key="2">
    <source>
        <dbReference type="ARBA" id="ARBA00022989"/>
    </source>
</evidence>